<dbReference type="GO" id="GO:0005524">
    <property type="term" value="F:ATP binding"/>
    <property type="evidence" value="ECO:0007669"/>
    <property type="project" value="UniProtKB-KW"/>
</dbReference>
<dbReference type="InterPro" id="IPR045076">
    <property type="entry name" value="MutS"/>
</dbReference>
<dbReference type="InterPro" id="IPR000432">
    <property type="entry name" value="DNA_mismatch_repair_MutS_C"/>
</dbReference>
<keyword evidence="4" id="KW-0812">Transmembrane</keyword>
<comment type="caution">
    <text evidence="6">The sequence shown here is derived from an EMBL/GenBank/DDBJ whole genome shotgun (WGS) entry which is preliminary data.</text>
</comment>
<gene>
    <name evidence="6" type="ORF">B0O44_104593</name>
</gene>
<dbReference type="InterPro" id="IPR027417">
    <property type="entry name" value="P-loop_NTPase"/>
</dbReference>
<proteinExistence type="predicted"/>
<dbReference type="Gene3D" id="3.40.50.300">
    <property type="entry name" value="P-loop containing nucleotide triphosphate hydrolases"/>
    <property type="match status" value="1"/>
</dbReference>
<keyword evidence="7" id="KW-1185">Reference proteome</keyword>
<dbReference type="EMBL" id="QKLU01000004">
    <property type="protein sequence ID" value="PYF74422.1"/>
    <property type="molecule type" value="Genomic_DNA"/>
</dbReference>
<dbReference type="RefSeq" id="WP_110831717.1">
    <property type="nucleotide sequence ID" value="NZ_QKLU01000004.1"/>
</dbReference>
<name>A0A318UDB8_9SPHI</name>
<feature type="domain" description="DNA mismatch repair proteins mutS family" evidence="5">
    <location>
        <begin position="363"/>
        <end position="548"/>
    </location>
</feature>
<dbReference type="GO" id="GO:0006298">
    <property type="term" value="P:mismatch repair"/>
    <property type="evidence" value="ECO:0007669"/>
    <property type="project" value="InterPro"/>
</dbReference>
<dbReference type="Proteomes" id="UP000248198">
    <property type="component" value="Unassembled WGS sequence"/>
</dbReference>
<evidence type="ECO:0000256" key="1">
    <source>
        <dbReference type="ARBA" id="ARBA00022741"/>
    </source>
</evidence>
<dbReference type="PANTHER" id="PTHR11361">
    <property type="entry name" value="DNA MISMATCH REPAIR PROTEIN MUTS FAMILY MEMBER"/>
    <property type="match status" value="1"/>
</dbReference>
<dbReference type="GO" id="GO:0005829">
    <property type="term" value="C:cytosol"/>
    <property type="evidence" value="ECO:0007669"/>
    <property type="project" value="TreeGrafter"/>
</dbReference>
<sequence>MYYLLFIVLLLIFVGVYLLYGNKRAQEEKLLHIRRKWGKPEEKSWNSKQLYAYHNYCNSSQKNALSDTIAEDIDLDQVFAFTDRTNSRPGEQYLYQQLRSGHKDPIALKELDVQAEEFAGNSGLREKVEMELAQLAHKDAYYIHELFSTQYNALYSGGLRLYIKLAAAIWIISLVLTVVLQNQFLFLLSLGLTLFNFYLHYSNKKKISSYVHSLPQLYVLVKTSKKLLKLNERTANGKIIKSIAQLGPLQRSLSYVNFQNYANNDPSDLISGILELIKTLLVIEPAMFLVSVDRINEQRENIEALFNFVGKTDMAVAVASLRESLPVYCKPEFTADGTALNIRDLYHPLVENCVANSILVPPAEGVLITGSNMSGKTTFIRSMAINALLSQTLFTSCSSSYQAPLLQIFTSIRMSDDLEEHKSYFQSEALSILDILQRSQSGSGSLIIIDEIFRGTNTIERVAAAKAILSHLAQHRNFVFVSTHDLELAELLGKEYAVYSFEEKVSDARLIFDYKIKPGILKNKNGIAILSSLGYPASVIKDAYAIGDALRKKYEL</sequence>
<keyword evidence="4" id="KW-1133">Transmembrane helix</keyword>
<feature type="transmembrane region" description="Helical" evidence="4">
    <location>
        <begin position="6"/>
        <end position="22"/>
    </location>
</feature>
<dbReference type="AlphaFoldDB" id="A0A318UDB8"/>
<protein>
    <submittedName>
        <fullName evidence="6">MutS-like protein</fullName>
    </submittedName>
</protein>
<feature type="transmembrane region" description="Helical" evidence="4">
    <location>
        <begin position="161"/>
        <end position="178"/>
    </location>
</feature>
<evidence type="ECO:0000259" key="5">
    <source>
        <dbReference type="SMART" id="SM00534"/>
    </source>
</evidence>
<keyword evidence="4" id="KW-0472">Membrane</keyword>
<evidence type="ECO:0000313" key="6">
    <source>
        <dbReference type="EMBL" id="PYF74422.1"/>
    </source>
</evidence>
<dbReference type="OrthoDB" id="1097361at2"/>
<evidence type="ECO:0000256" key="2">
    <source>
        <dbReference type="ARBA" id="ARBA00022840"/>
    </source>
</evidence>
<accession>A0A318UDB8</accession>
<dbReference type="GO" id="GO:0140664">
    <property type="term" value="F:ATP-dependent DNA damage sensor activity"/>
    <property type="evidence" value="ECO:0007669"/>
    <property type="project" value="InterPro"/>
</dbReference>
<evidence type="ECO:0000313" key="7">
    <source>
        <dbReference type="Proteomes" id="UP000248198"/>
    </source>
</evidence>
<dbReference type="GO" id="GO:0030983">
    <property type="term" value="F:mismatched DNA binding"/>
    <property type="evidence" value="ECO:0007669"/>
    <property type="project" value="InterPro"/>
</dbReference>
<dbReference type="Pfam" id="PF00488">
    <property type="entry name" value="MutS_V"/>
    <property type="match status" value="1"/>
</dbReference>
<keyword evidence="1" id="KW-0547">Nucleotide-binding</keyword>
<keyword evidence="2" id="KW-0067">ATP-binding</keyword>
<dbReference type="SUPFAM" id="SSF52540">
    <property type="entry name" value="P-loop containing nucleoside triphosphate hydrolases"/>
    <property type="match status" value="1"/>
</dbReference>
<evidence type="ECO:0000256" key="3">
    <source>
        <dbReference type="ARBA" id="ARBA00023125"/>
    </source>
</evidence>
<dbReference type="SMART" id="SM00534">
    <property type="entry name" value="MUTSac"/>
    <property type="match status" value="1"/>
</dbReference>
<dbReference type="PANTHER" id="PTHR11361:SF152">
    <property type="entry name" value="DNA MISMATCH REPAIR PROTEIN"/>
    <property type="match status" value="1"/>
</dbReference>
<evidence type="ECO:0000256" key="4">
    <source>
        <dbReference type="SAM" id="Phobius"/>
    </source>
</evidence>
<reference evidence="6 7" key="1">
    <citation type="submission" date="2018-06" db="EMBL/GenBank/DDBJ databases">
        <title>Genomic Encyclopedia of Archaeal and Bacterial Type Strains, Phase II (KMG-II): from individual species to whole genera.</title>
        <authorList>
            <person name="Goeker M."/>
        </authorList>
    </citation>
    <scope>NUCLEOTIDE SEQUENCE [LARGE SCALE GENOMIC DNA]</scope>
    <source>
        <strain evidence="6 7">DSM 27372</strain>
    </source>
</reference>
<keyword evidence="3" id="KW-0238">DNA-binding</keyword>
<organism evidence="6 7">
    <name type="scientific">Pedobacter nutrimenti</name>
    <dbReference type="NCBI Taxonomy" id="1241337"/>
    <lineage>
        <taxon>Bacteria</taxon>
        <taxon>Pseudomonadati</taxon>
        <taxon>Bacteroidota</taxon>
        <taxon>Sphingobacteriia</taxon>
        <taxon>Sphingobacteriales</taxon>
        <taxon>Sphingobacteriaceae</taxon>
        <taxon>Pedobacter</taxon>
    </lineage>
</organism>